<organism evidence="2 3">
    <name type="scientific">Brachionus calyciflorus</name>
    <dbReference type="NCBI Taxonomy" id="104777"/>
    <lineage>
        <taxon>Eukaryota</taxon>
        <taxon>Metazoa</taxon>
        <taxon>Spiralia</taxon>
        <taxon>Gnathifera</taxon>
        <taxon>Rotifera</taxon>
        <taxon>Eurotatoria</taxon>
        <taxon>Monogononta</taxon>
        <taxon>Pseudotrocha</taxon>
        <taxon>Ploima</taxon>
        <taxon>Brachionidae</taxon>
        <taxon>Brachionus</taxon>
    </lineage>
</organism>
<evidence type="ECO:0000313" key="3">
    <source>
        <dbReference type="Proteomes" id="UP000663879"/>
    </source>
</evidence>
<dbReference type="EMBL" id="CAJNOC010002262">
    <property type="protein sequence ID" value="CAF0922607.1"/>
    <property type="molecule type" value="Genomic_DNA"/>
</dbReference>
<dbReference type="AlphaFoldDB" id="A0A814B0J7"/>
<dbReference type="OrthoDB" id="9946729at2759"/>
<comment type="caution">
    <text evidence="2">The sequence shown here is derived from an EMBL/GenBank/DDBJ whole genome shotgun (WGS) entry which is preliminary data.</text>
</comment>
<evidence type="ECO:0000256" key="1">
    <source>
        <dbReference type="SAM" id="MobiDB-lite"/>
    </source>
</evidence>
<proteinExistence type="predicted"/>
<reference evidence="2" key="1">
    <citation type="submission" date="2021-02" db="EMBL/GenBank/DDBJ databases">
        <authorList>
            <person name="Nowell W R."/>
        </authorList>
    </citation>
    <scope>NUCLEOTIDE SEQUENCE</scope>
    <source>
        <strain evidence="2">Ploen Becks lab</strain>
    </source>
</reference>
<evidence type="ECO:0000313" key="2">
    <source>
        <dbReference type="EMBL" id="CAF0922607.1"/>
    </source>
</evidence>
<feature type="region of interest" description="Disordered" evidence="1">
    <location>
        <begin position="55"/>
        <end position="75"/>
    </location>
</feature>
<keyword evidence="3" id="KW-1185">Reference proteome</keyword>
<feature type="compositionally biased region" description="Basic and acidic residues" evidence="1">
    <location>
        <begin position="58"/>
        <end position="75"/>
    </location>
</feature>
<gene>
    <name evidence="2" type="ORF">OXX778_LOCUS12467</name>
</gene>
<protein>
    <submittedName>
        <fullName evidence="2">Uncharacterized protein</fullName>
    </submittedName>
</protein>
<sequence>MHDNQRKLSMKVNNAQLSQATEEKNNWTKKQLQKLWGDNQADYFTNPARLVNKQENQSAKDDSPTHKERNVNIETKRDQKGLYAYSIWDSIREDSNNKLKTFDLDKELQNLNYYDRVKQTMEIMKRNKKNTISKEEEEEEINKIIRPTDMSRVKQARIYRNELELMYRSSKMNEEKVNFLKITSAPLDLNDQIGKQSIIKYLPGIDLHDDYKQPKVNSSLEFLTSPLMKNKYKRQMEEKQSQKSDSLDYTVVGMNMHSNRSKIEAQNVKLKFLEEKSYKSYLESKTELQDVLETTVSKSLNERSNFFEYGINENKITSSIYPPLTLNALMEYKPLVKAPGYGNFENDLNTASIDYIQVDSAVSPNEINLYHEKSNYFGDANKLSLISYEQEDDLDESSIEELLFSLSTLEENNSLDDVSDPSDSFCGDLSLHEEEEYIVPENNQDTCFSSQTNFDAILMSLFLRNKMTQESFDVL</sequence>
<accession>A0A814B0J7</accession>
<dbReference type="Proteomes" id="UP000663879">
    <property type="component" value="Unassembled WGS sequence"/>
</dbReference>
<name>A0A814B0J7_9BILA</name>